<protein>
    <submittedName>
        <fullName evidence="1">Uncharacterized protein</fullName>
    </submittedName>
</protein>
<proteinExistence type="predicted"/>
<dbReference type="EMBL" id="BGZK01001395">
    <property type="protein sequence ID" value="GBP78987.1"/>
    <property type="molecule type" value="Genomic_DNA"/>
</dbReference>
<name>A0A4C1YX66_EUMVA</name>
<organism evidence="1 2">
    <name type="scientific">Eumeta variegata</name>
    <name type="common">Bagworm moth</name>
    <name type="synonym">Eumeta japonica</name>
    <dbReference type="NCBI Taxonomy" id="151549"/>
    <lineage>
        <taxon>Eukaryota</taxon>
        <taxon>Metazoa</taxon>
        <taxon>Ecdysozoa</taxon>
        <taxon>Arthropoda</taxon>
        <taxon>Hexapoda</taxon>
        <taxon>Insecta</taxon>
        <taxon>Pterygota</taxon>
        <taxon>Neoptera</taxon>
        <taxon>Endopterygota</taxon>
        <taxon>Lepidoptera</taxon>
        <taxon>Glossata</taxon>
        <taxon>Ditrysia</taxon>
        <taxon>Tineoidea</taxon>
        <taxon>Psychidae</taxon>
        <taxon>Oiketicinae</taxon>
        <taxon>Eumeta</taxon>
    </lineage>
</organism>
<evidence type="ECO:0000313" key="2">
    <source>
        <dbReference type="Proteomes" id="UP000299102"/>
    </source>
</evidence>
<dbReference type="AlphaFoldDB" id="A0A4C1YX66"/>
<gene>
    <name evidence="1" type="ORF">EVAR_58130_1</name>
</gene>
<dbReference type="Proteomes" id="UP000299102">
    <property type="component" value="Unassembled WGS sequence"/>
</dbReference>
<comment type="caution">
    <text evidence="1">The sequence shown here is derived from an EMBL/GenBank/DDBJ whole genome shotgun (WGS) entry which is preliminary data.</text>
</comment>
<accession>A0A4C1YX66</accession>
<sequence>MLYPLSSDTYYIGMVHIMLETAASLDPNPAEYHTNYRRDVYSAEPITGCTPASTEWHRRTIDHEEVVGELCPQPWSKRARLQSKIDIDRHKKKKNSVHVHAGAAVSVNYGGKSSHLQKNAKQRLPGQLVCDENGFLRPRIAQKLLNVLT</sequence>
<evidence type="ECO:0000313" key="1">
    <source>
        <dbReference type="EMBL" id="GBP78987.1"/>
    </source>
</evidence>
<keyword evidence="2" id="KW-1185">Reference proteome</keyword>
<reference evidence="1 2" key="1">
    <citation type="journal article" date="2019" name="Commun. Biol.">
        <title>The bagworm genome reveals a unique fibroin gene that provides high tensile strength.</title>
        <authorList>
            <person name="Kono N."/>
            <person name="Nakamura H."/>
            <person name="Ohtoshi R."/>
            <person name="Tomita M."/>
            <person name="Numata K."/>
            <person name="Arakawa K."/>
        </authorList>
    </citation>
    <scope>NUCLEOTIDE SEQUENCE [LARGE SCALE GENOMIC DNA]</scope>
</reference>